<keyword evidence="2 6" id="KW-0812">Transmembrane</keyword>
<proteinExistence type="predicted"/>
<dbReference type="PANTHER" id="PTHR10994">
    <property type="entry name" value="RETICULON"/>
    <property type="match status" value="1"/>
</dbReference>
<feature type="domain" description="Reticulon" evidence="8">
    <location>
        <begin position="251"/>
        <end position="371"/>
    </location>
</feature>
<evidence type="ECO:0000313" key="10">
    <source>
        <dbReference type="Proteomes" id="UP000823775"/>
    </source>
</evidence>
<dbReference type="InterPro" id="IPR045064">
    <property type="entry name" value="Reticulon-like"/>
</dbReference>
<dbReference type="Gene3D" id="1.10.630.10">
    <property type="entry name" value="Cytochrome P450"/>
    <property type="match status" value="1"/>
</dbReference>
<reference evidence="9 10" key="1">
    <citation type="journal article" date="2021" name="BMC Genomics">
        <title>Datura genome reveals duplications of psychoactive alkaloid biosynthetic genes and high mutation rate following tissue culture.</title>
        <authorList>
            <person name="Rajewski A."/>
            <person name="Carter-House D."/>
            <person name="Stajich J."/>
            <person name="Litt A."/>
        </authorList>
    </citation>
    <scope>NUCLEOTIDE SEQUENCE [LARGE SCALE GENOMIC DNA]</scope>
    <source>
        <strain evidence="9">AR-01</strain>
    </source>
</reference>
<comment type="caution">
    <text evidence="6">Lacks conserved residue(s) required for the propagation of feature annotation.</text>
</comment>
<protein>
    <recommendedName>
        <fullName evidence="6">Reticulon-like protein</fullName>
    </recommendedName>
</protein>
<dbReference type="InterPro" id="IPR003388">
    <property type="entry name" value="Reticulon"/>
</dbReference>
<keyword evidence="5 6" id="KW-0472">Membrane</keyword>
<comment type="caution">
    <text evidence="9">The sequence shown here is derived from an EMBL/GenBank/DDBJ whole genome shotgun (WGS) entry which is preliminary data.</text>
</comment>
<evidence type="ECO:0000256" key="1">
    <source>
        <dbReference type="ARBA" id="ARBA00004477"/>
    </source>
</evidence>
<dbReference type="SUPFAM" id="SSF48264">
    <property type="entry name" value="Cytochrome P450"/>
    <property type="match status" value="1"/>
</dbReference>
<dbReference type="InterPro" id="IPR001128">
    <property type="entry name" value="Cyt_P450"/>
</dbReference>
<feature type="region of interest" description="Disordered" evidence="7">
    <location>
        <begin position="163"/>
        <end position="195"/>
    </location>
</feature>
<evidence type="ECO:0000313" key="9">
    <source>
        <dbReference type="EMBL" id="MCD7468740.1"/>
    </source>
</evidence>
<dbReference type="PRINTS" id="PR00385">
    <property type="entry name" value="P450"/>
</dbReference>
<keyword evidence="3 6" id="KW-0256">Endoplasmic reticulum</keyword>
<evidence type="ECO:0000256" key="3">
    <source>
        <dbReference type="ARBA" id="ARBA00022824"/>
    </source>
</evidence>
<sequence>MVVEGATINNMSQNAIDSFIVDNCKNIYLAGYETTAVAATWCLMLLAANPIWQQRIRDEVRQICKDQIPDADMIRQMKLLTMAINESLRLYPPVAVISREALQEMRFGEINVPKGVNIWTLVTTLHTDPKIWGTDSYKFNPQRFANGVRGELTIMSNPVEEIVSESTVENKQKALNHNNDSSSSSSSSSSTDDDFRRPVHNKKIHLFDRHIPLHAALGGGKFADILLWRNNQISGGMLAGATVIWSLIEFPKIELSEELWMQVALLLRDQCTCAFGIFREVASGNDLKKFLYAIFSLWIVSIVGRWFNFLTLVYLIFAMLLTVPFFYEKYEDQVDTYGEMAIKELRKQYSQVDEKVLQKLPIPFIQNSKQD</sequence>
<gene>
    <name evidence="9" type="ORF">HAX54_007168</name>
</gene>
<dbReference type="InterPro" id="IPR036396">
    <property type="entry name" value="Cyt_P450_sf"/>
</dbReference>
<dbReference type="PANTHER" id="PTHR10994:SF148">
    <property type="entry name" value="RETICULON-LIKE PROTEIN"/>
    <property type="match status" value="1"/>
</dbReference>
<feature type="transmembrane region" description="Helical" evidence="6">
    <location>
        <begin position="313"/>
        <end position="330"/>
    </location>
</feature>
<accession>A0ABS8TBD4</accession>
<dbReference type="Proteomes" id="UP000823775">
    <property type="component" value="Unassembled WGS sequence"/>
</dbReference>
<evidence type="ECO:0000256" key="2">
    <source>
        <dbReference type="ARBA" id="ARBA00022692"/>
    </source>
</evidence>
<organism evidence="9 10">
    <name type="scientific">Datura stramonium</name>
    <name type="common">Jimsonweed</name>
    <name type="synonym">Common thornapple</name>
    <dbReference type="NCBI Taxonomy" id="4076"/>
    <lineage>
        <taxon>Eukaryota</taxon>
        <taxon>Viridiplantae</taxon>
        <taxon>Streptophyta</taxon>
        <taxon>Embryophyta</taxon>
        <taxon>Tracheophyta</taxon>
        <taxon>Spermatophyta</taxon>
        <taxon>Magnoliopsida</taxon>
        <taxon>eudicotyledons</taxon>
        <taxon>Gunneridae</taxon>
        <taxon>Pentapetalae</taxon>
        <taxon>asterids</taxon>
        <taxon>lamiids</taxon>
        <taxon>Solanales</taxon>
        <taxon>Solanaceae</taxon>
        <taxon>Solanoideae</taxon>
        <taxon>Datureae</taxon>
        <taxon>Datura</taxon>
    </lineage>
</organism>
<keyword evidence="10" id="KW-1185">Reference proteome</keyword>
<feature type="compositionally biased region" description="Low complexity" evidence="7">
    <location>
        <begin position="181"/>
        <end position="190"/>
    </location>
</feature>
<dbReference type="PROSITE" id="PS50845">
    <property type="entry name" value="RETICULON"/>
    <property type="match status" value="1"/>
</dbReference>
<dbReference type="EMBL" id="JACEIK010001367">
    <property type="protein sequence ID" value="MCD7468740.1"/>
    <property type="molecule type" value="Genomic_DNA"/>
</dbReference>
<dbReference type="Pfam" id="PF00067">
    <property type="entry name" value="p450"/>
    <property type="match status" value="1"/>
</dbReference>
<evidence type="ECO:0000256" key="4">
    <source>
        <dbReference type="ARBA" id="ARBA00022989"/>
    </source>
</evidence>
<comment type="subcellular location">
    <subcellularLocation>
        <location evidence="1 6">Endoplasmic reticulum membrane</location>
        <topology evidence="1 6">Multi-pass membrane protein</topology>
    </subcellularLocation>
</comment>
<evidence type="ECO:0000256" key="5">
    <source>
        <dbReference type="ARBA" id="ARBA00023136"/>
    </source>
</evidence>
<name>A0ABS8TBD4_DATST</name>
<evidence type="ECO:0000259" key="8">
    <source>
        <dbReference type="PROSITE" id="PS50845"/>
    </source>
</evidence>
<keyword evidence="4 6" id="KW-1133">Transmembrane helix</keyword>
<evidence type="ECO:0000256" key="6">
    <source>
        <dbReference type="RuleBase" id="RU363132"/>
    </source>
</evidence>
<feature type="compositionally biased region" description="Polar residues" evidence="7">
    <location>
        <begin position="164"/>
        <end position="180"/>
    </location>
</feature>
<evidence type="ECO:0000256" key="7">
    <source>
        <dbReference type="SAM" id="MobiDB-lite"/>
    </source>
</evidence>
<dbReference type="Pfam" id="PF02453">
    <property type="entry name" value="Reticulon"/>
    <property type="match status" value="1"/>
</dbReference>